<proteinExistence type="predicted"/>
<keyword evidence="1" id="KW-0175">Coiled coil</keyword>
<dbReference type="OrthoDB" id="2418595at2"/>
<dbReference type="EMBL" id="PPPX01000004">
    <property type="protein sequence ID" value="POA09174.1"/>
    <property type="molecule type" value="Genomic_DNA"/>
</dbReference>
<dbReference type="Proteomes" id="UP000242712">
    <property type="component" value="Unassembled WGS sequence"/>
</dbReference>
<feature type="region of interest" description="Disordered" evidence="2">
    <location>
        <begin position="29"/>
        <end position="48"/>
    </location>
</feature>
<evidence type="ECO:0000256" key="1">
    <source>
        <dbReference type="SAM" id="Coils"/>
    </source>
</evidence>
<comment type="caution">
    <text evidence="3">The sequence shown here is derived from an EMBL/GenBank/DDBJ whole genome shotgun (WGS) entry which is preliminary data.</text>
</comment>
<sequence length="100" mass="11296">MQNKLVPGILIGAVVGGLATLADKSTRQSLRRSVKDIKEGNRSSKPSAISNIKDEVLYWKDTLEEIRRKNPDLEKQLMSAKDTLMDAKDTIMERKNNRLN</sequence>
<dbReference type="RefSeq" id="WP_002472981.1">
    <property type="nucleotide sequence ID" value="NZ_CBCRVO010000004.1"/>
</dbReference>
<name>A0A2K4FCU1_9STAP</name>
<reference evidence="3 4" key="1">
    <citation type="submission" date="2017-08" db="EMBL/GenBank/DDBJ databases">
        <title>Draft genome sequences of 64 type strains of genus Staph aureus.</title>
        <authorList>
            <person name="Cole K."/>
            <person name="Golubchik T."/>
            <person name="Russell J."/>
            <person name="Foster D."/>
            <person name="Llewelyn M."/>
            <person name="Wilson D."/>
            <person name="Crook D."/>
            <person name="Paul J."/>
        </authorList>
    </citation>
    <scope>NUCLEOTIDE SEQUENCE [LARGE SCALE GENOMIC DNA]</scope>
    <source>
        <strain evidence="3 4">DSM 29875</strain>
    </source>
</reference>
<evidence type="ECO:0000313" key="3">
    <source>
        <dbReference type="EMBL" id="POA09174.1"/>
    </source>
</evidence>
<protein>
    <recommendedName>
        <fullName evidence="5">YtxH domain-containing protein</fullName>
    </recommendedName>
</protein>
<evidence type="ECO:0000256" key="2">
    <source>
        <dbReference type="SAM" id="MobiDB-lite"/>
    </source>
</evidence>
<organism evidence="3 4">
    <name type="scientific">Staphylococcus argensis</name>
    <dbReference type="NCBI Taxonomy" id="1607738"/>
    <lineage>
        <taxon>Bacteria</taxon>
        <taxon>Bacillati</taxon>
        <taxon>Bacillota</taxon>
        <taxon>Bacilli</taxon>
        <taxon>Bacillales</taxon>
        <taxon>Staphylococcaceae</taxon>
        <taxon>Staphylococcus</taxon>
    </lineage>
</organism>
<accession>A0A2K4FCU1</accession>
<gene>
    <name evidence="3" type="ORF">CD039_06675</name>
</gene>
<feature type="coiled-coil region" evidence="1">
    <location>
        <begin position="63"/>
        <end position="90"/>
    </location>
</feature>
<evidence type="ECO:0000313" key="4">
    <source>
        <dbReference type="Proteomes" id="UP000242712"/>
    </source>
</evidence>
<evidence type="ECO:0008006" key="5">
    <source>
        <dbReference type="Google" id="ProtNLM"/>
    </source>
</evidence>
<dbReference type="AlphaFoldDB" id="A0A2K4FCU1"/>
<keyword evidence="4" id="KW-1185">Reference proteome</keyword>
<dbReference type="GeneID" id="98298031"/>
<feature type="compositionally biased region" description="Basic and acidic residues" evidence="2">
    <location>
        <begin position="33"/>
        <end position="42"/>
    </location>
</feature>